<keyword evidence="2" id="KW-1185">Reference proteome</keyword>
<organism evidence="1 2">
    <name type="scientific">Candidatus Magnetobacterium bavaricum</name>
    <dbReference type="NCBI Taxonomy" id="29290"/>
    <lineage>
        <taxon>Bacteria</taxon>
        <taxon>Pseudomonadati</taxon>
        <taxon>Nitrospirota</taxon>
        <taxon>Thermodesulfovibrionia</taxon>
        <taxon>Thermodesulfovibrionales</taxon>
        <taxon>Candidatus Magnetobacteriaceae</taxon>
        <taxon>Candidatus Magnetobacterium</taxon>
    </lineage>
</organism>
<dbReference type="Proteomes" id="UP000033423">
    <property type="component" value="Unassembled WGS sequence"/>
</dbReference>
<proteinExistence type="predicted"/>
<accession>A0A0F3GKW3</accession>
<name>A0A0F3GKW3_9BACT</name>
<protein>
    <submittedName>
        <fullName evidence="1">Uncharacterized protein</fullName>
    </submittedName>
</protein>
<reference evidence="1 2" key="1">
    <citation type="submission" date="2015-02" db="EMBL/GenBank/DDBJ databases">
        <title>Single-cell genomics of uncultivated deep-branching MTB reveals a conserved set of magnetosome genes.</title>
        <authorList>
            <person name="Kolinko S."/>
            <person name="Richter M."/>
            <person name="Glockner F.O."/>
            <person name="Brachmann A."/>
            <person name="Schuler D."/>
        </authorList>
    </citation>
    <scope>NUCLEOTIDE SEQUENCE [LARGE SCALE GENOMIC DNA]</scope>
    <source>
        <strain evidence="1">TM-1</strain>
    </source>
</reference>
<evidence type="ECO:0000313" key="2">
    <source>
        <dbReference type="Proteomes" id="UP000033423"/>
    </source>
</evidence>
<gene>
    <name evidence="1" type="ORF">MBAV_005200</name>
</gene>
<comment type="caution">
    <text evidence="1">The sequence shown here is derived from an EMBL/GenBank/DDBJ whole genome shotgun (WGS) entry which is preliminary data.</text>
</comment>
<dbReference type="EMBL" id="LACI01002245">
    <property type="protein sequence ID" value="KJU82609.1"/>
    <property type="molecule type" value="Genomic_DNA"/>
</dbReference>
<sequence>MEAIYVSYLKSMVKLILCLKDMDSCFPLFKPGAGCGMTVTAVPCSSQGHVSKFVIPGLTRNPDA</sequence>
<dbReference type="AlphaFoldDB" id="A0A0F3GKW3"/>
<evidence type="ECO:0000313" key="1">
    <source>
        <dbReference type="EMBL" id="KJU82609.1"/>
    </source>
</evidence>